<dbReference type="GO" id="GO:0000307">
    <property type="term" value="C:cyclin-dependent protein kinase holoenzyme complex"/>
    <property type="evidence" value="ECO:0007669"/>
    <property type="project" value="TreeGrafter"/>
</dbReference>
<dbReference type="PROSITE" id="PS50011">
    <property type="entry name" value="PROTEIN_KINASE_DOM"/>
    <property type="match status" value="1"/>
</dbReference>
<dbReference type="Gene3D" id="1.10.510.10">
    <property type="entry name" value="Transferase(Phosphotransferase) domain 1"/>
    <property type="match status" value="1"/>
</dbReference>
<keyword evidence="6 7" id="KW-0067">ATP-binding</keyword>
<keyword evidence="2" id="KW-0723">Serine/threonine-protein kinase</keyword>
<evidence type="ECO:0000313" key="10">
    <source>
        <dbReference type="EMBL" id="KAK9139431.1"/>
    </source>
</evidence>
<protein>
    <recommendedName>
        <fullName evidence="9">Protein kinase domain-containing protein</fullName>
    </recommendedName>
</protein>
<accession>A0AAP0JSH1</accession>
<dbReference type="Proteomes" id="UP001419268">
    <property type="component" value="Unassembled WGS sequence"/>
</dbReference>
<dbReference type="SMART" id="SM00220">
    <property type="entry name" value="S_TKc"/>
    <property type="match status" value="1"/>
</dbReference>
<keyword evidence="4 7" id="KW-0547">Nucleotide-binding</keyword>
<dbReference type="FunFam" id="1.10.510.10:FF:000043">
    <property type="entry name" value="probable serine/threonine-protein kinase At1g54610"/>
    <property type="match status" value="1"/>
</dbReference>
<dbReference type="InterPro" id="IPR008271">
    <property type="entry name" value="Ser/Thr_kinase_AS"/>
</dbReference>
<evidence type="ECO:0000256" key="6">
    <source>
        <dbReference type="ARBA" id="ARBA00022840"/>
    </source>
</evidence>
<organism evidence="10 11">
    <name type="scientific">Stephania cephalantha</name>
    <dbReference type="NCBI Taxonomy" id="152367"/>
    <lineage>
        <taxon>Eukaryota</taxon>
        <taxon>Viridiplantae</taxon>
        <taxon>Streptophyta</taxon>
        <taxon>Embryophyta</taxon>
        <taxon>Tracheophyta</taxon>
        <taxon>Spermatophyta</taxon>
        <taxon>Magnoliopsida</taxon>
        <taxon>Ranunculales</taxon>
        <taxon>Menispermaceae</taxon>
        <taxon>Menispermoideae</taxon>
        <taxon>Cissampelideae</taxon>
        <taxon>Stephania</taxon>
    </lineage>
</organism>
<evidence type="ECO:0000256" key="3">
    <source>
        <dbReference type="ARBA" id="ARBA00022679"/>
    </source>
</evidence>
<feature type="binding site" evidence="7">
    <location>
        <position position="124"/>
    </location>
    <ligand>
        <name>ATP</name>
        <dbReference type="ChEBI" id="CHEBI:30616"/>
    </ligand>
</feature>
<evidence type="ECO:0000259" key="9">
    <source>
        <dbReference type="PROSITE" id="PS50011"/>
    </source>
</evidence>
<feature type="region of interest" description="Disordered" evidence="8">
    <location>
        <begin position="39"/>
        <end position="63"/>
    </location>
</feature>
<keyword evidence="3" id="KW-0808">Transferase</keyword>
<gene>
    <name evidence="10" type="ORF">Scep_009112</name>
</gene>
<dbReference type="GO" id="GO:0008353">
    <property type="term" value="F:RNA polymerase II CTD heptapeptide repeat kinase activity"/>
    <property type="evidence" value="ECO:0007669"/>
    <property type="project" value="TreeGrafter"/>
</dbReference>
<dbReference type="PANTHER" id="PTHR24056:SF358">
    <property type="entry name" value="PROTEIN KINASE DOMAIN-CONTAINING PROTEIN"/>
    <property type="match status" value="1"/>
</dbReference>
<dbReference type="Pfam" id="PF00069">
    <property type="entry name" value="Pkinase"/>
    <property type="match status" value="1"/>
</dbReference>
<dbReference type="InterPro" id="IPR050108">
    <property type="entry name" value="CDK"/>
</dbReference>
<dbReference type="GO" id="GO:0032968">
    <property type="term" value="P:positive regulation of transcription elongation by RNA polymerase II"/>
    <property type="evidence" value="ECO:0007669"/>
    <property type="project" value="TreeGrafter"/>
</dbReference>
<evidence type="ECO:0000256" key="4">
    <source>
        <dbReference type="ARBA" id="ARBA00022741"/>
    </source>
</evidence>
<keyword evidence="11" id="KW-1185">Reference proteome</keyword>
<dbReference type="InterPro" id="IPR000719">
    <property type="entry name" value="Prot_kinase_dom"/>
</dbReference>
<feature type="domain" description="Protein kinase" evidence="9">
    <location>
        <begin position="95"/>
        <end position="379"/>
    </location>
</feature>
<dbReference type="CDD" id="cd07840">
    <property type="entry name" value="STKc_CDK9_like"/>
    <property type="match status" value="1"/>
</dbReference>
<dbReference type="GO" id="GO:0005634">
    <property type="term" value="C:nucleus"/>
    <property type="evidence" value="ECO:0007669"/>
    <property type="project" value="TreeGrafter"/>
</dbReference>
<reference evidence="10 11" key="1">
    <citation type="submission" date="2024-01" db="EMBL/GenBank/DDBJ databases">
        <title>Genome assemblies of Stephania.</title>
        <authorList>
            <person name="Yang L."/>
        </authorList>
    </citation>
    <scope>NUCLEOTIDE SEQUENCE [LARGE SCALE GENOMIC DNA]</scope>
    <source>
        <strain evidence="10">JXDWG</strain>
        <tissue evidence="10">Leaf</tissue>
    </source>
</reference>
<keyword evidence="5" id="KW-0418">Kinase</keyword>
<evidence type="ECO:0000256" key="2">
    <source>
        <dbReference type="ARBA" id="ARBA00022527"/>
    </source>
</evidence>
<dbReference type="PROSITE" id="PS00107">
    <property type="entry name" value="PROTEIN_KINASE_ATP"/>
    <property type="match status" value="1"/>
</dbReference>
<feature type="region of interest" description="Disordered" evidence="8">
    <location>
        <begin position="512"/>
        <end position="548"/>
    </location>
</feature>
<dbReference type="Gene3D" id="3.30.200.20">
    <property type="entry name" value="Phosphorylase Kinase, domain 1"/>
    <property type="match status" value="1"/>
</dbReference>
<evidence type="ECO:0000256" key="7">
    <source>
        <dbReference type="PROSITE-ProRule" id="PRU10141"/>
    </source>
</evidence>
<feature type="region of interest" description="Disordered" evidence="8">
    <location>
        <begin position="460"/>
        <end position="492"/>
    </location>
</feature>
<evidence type="ECO:0000256" key="8">
    <source>
        <dbReference type="SAM" id="MobiDB-lite"/>
    </source>
</evidence>
<dbReference type="EMBL" id="JBBNAG010000004">
    <property type="protein sequence ID" value="KAK9139431.1"/>
    <property type="molecule type" value="Genomic_DNA"/>
</dbReference>
<dbReference type="GO" id="GO:0005524">
    <property type="term" value="F:ATP binding"/>
    <property type="evidence" value="ECO:0007669"/>
    <property type="project" value="UniProtKB-UniRule"/>
</dbReference>
<dbReference type="InterPro" id="IPR017441">
    <property type="entry name" value="Protein_kinase_ATP_BS"/>
</dbReference>
<dbReference type="AlphaFoldDB" id="A0AAP0JSH1"/>
<comment type="caution">
    <text evidence="10">The sequence shown here is derived from an EMBL/GenBank/DDBJ whole genome shotgun (WGS) entry which is preliminary data.</text>
</comment>
<evidence type="ECO:0000256" key="5">
    <source>
        <dbReference type="ARBA" id="ARBA00022777"/>
    </source>
</evidence>
<evidence type="ECO:0000313" key="11">
    <source>
        <dbReference type="Proteomes" id="UP001419268"/>
    </source>
</evidence>
<dbReference type="InterPro" id="IPR011009">
    <property type="entry name" value="Kinase-like_dom_sf"/>
</dbReference>
<dbReference type="FunFam" id="3.30.200.20:FF:000021">
    <property type="entry name" value="probable serine/threonine-protein kinase At1g54610"/>
    <property type="match status" value="1"/>
</dbReference>
<sequence>MAMGCIGIGDWIGLDASRVGRLVGDRDVGGFGAENVKAREEELKKKKTTKKPNPRLSNPPNNVVGEQVAAGWPSWLSAVAGEAISGWTPRRADSFQKINKIGQGTYSNVYKARDTLTGKIVALKKVRFDNLEPESVKFMAREILILRRLDHPNVVKLEGLVTSRMSCSLYLVFVYMEHDLAGLAASPSIKFTEPQVKCYVQQLLSGLEHCHDRGVLHRDIKGSNLLIDNQGILRIADFGLASFFDPNHKQPMTSRVVTLWYRPPELLLGATYYDVGIDLWSVGCILAELLAGKPIMPGRTEVEQLHKIFKLCGSPSEEYWKRSKLPHATIFRPQQPYKRCIAETFKDFPPSSLPLIETLLAIDPAERQTATAALSAEFFTTEPFACEPASLPQYPPTKEMDAKLRDEEARRLRVAGKANASGMKKRRAHDRAVRAFPAPETNAEIPSNVDKWRLVTHANAKSKSEKFPPPHEDGALGFPLGSSHYMDPTFDPPDVPFSSTTLTYQKGHVQNWSGPLIDSTAVGNPRRKNKTTDDAQVSAKIQSKDSQK</sequence>
<dbReference type="SUPFAM" id="SSF56112">
    <property type="entry name" value="Protein kinase-like (PK-like)"/>
    <property type="match status" value="1"/>
</dbReference>
<dbReference type="PANTHER" id="PTHR24056">
    <property type="entry name" value="CELL DIVISION PROTEIN KINASE"/>
    <property type="match status" value="1"/>
</dbReference>
<name>A0AAP0JSH1_9MAGN</name>
<proteinExistence type="inferred from homology"/>
<dbReference type="PROSITE" id="PS00108">
    <property type="entry name" value="PROTEIN_KINASE_ST"/>
    <property type="match status" value="1"/>
</dbReference>
<evidence type="ECO:0000256" key="1">
    <source>
        <dbReference type="ARBA" id="ARBA00006485"/>
    </source>
</evidence>
<feature type="compositionally biased region" description="Basic and acidic residues" evidence="8">
    <location>
        <begin position="462"/>
        <end position="474"/>
    </location>
</feature>
<comment type="similarity">
    <text evidence="1">Belongs to the protein kinase superfamily. CMGC Ser/Thr protein kinase family. CDC2/CDKX subfamily.</text>
</comment>